<reference evidence="7 8" key="1">
    <citation type="submission" date="2018-11" db="EMBL/GenBank/DDBJ databases">
        <authorList>
            <consortium name="Pathogen Informatics"/>
        </authorList>
    </citation>
    <scope>NUCLEOTIDE SEQUENCE [LARGE SCALE GENOMIC DNA]</scope>
</reference>
<dbReference type="EMBL" id="UYYB01013080">
    <property type="protein sequence ID" value="VDM69673.1"/>
    <property type="molecule type" value="Genomic_DNA"/>
</dbReference>
<dbReference type="GO" id="GO:0016757">
    <property type="term" value="F:glycosyltransferase activity"/>
    <property type="evidence" value="ECO:0007669"/>
    <property type="project" value="UniProtKB-UniRule"/>
</dbReference>
<keyword evidence="3 6" id="KW-0328">Glycosyltransferase</keyword>
<name>A0A3P7IPE2_STRVU</name>
<comment type="subcellular location">
    <subcellularLocation>
        <location evidence="1">Membrane</location>
        <topology evidence="1">Single-pass membrane protein</topology>
    </subcellularLocation>
</comment>
<evidence type="ECO:0000256" key="5">
    <source>
        <dbReference type="ARBA" id="ARBA00023136"/>
    </source>
</evidence>
<gene>
    <name evidence="7" type="ORF">SVUK_LOCUS4671</name>
</gene>
<evidence type="ECO:0000256" key="4">
    <source>
        <dbReference type="ARBA" id="ARBA00022679"/>
    </source>
</evidence>
<evidence type="ECO:0000256" key="6">
    <source>
        <dbReference type="RuleBase" id="RU366017"/>
    </source>
</evidence>
<dbReference type="Proteomes" id="UP000270094">
    <property type="component" value="Unassembled WGS sequence"/>
</dbReference>
<evidence type="ECO:0000256" key="2">
    <source>
        <dbReference type="ARBA" id="ARBA00007647"/>
    </source>
</evidence>
<proteinExistence type="inferred from homology"/>
<dbReference type="Pfam" id="PF01697">
    <property type="entry name" value="Glyco_transf_92"/>
    <property type="match status" value="1"/>
</dbReference>
<keyword evidence="4 6" id="KW-0808">Transferase</keyword>
<protein>
    <recommendedName>
        <fullName evidence="6">Glycosyltransferase family 92 protein</fullName>
        <ecNumber evidence="6">2.4.1.-</ecNumber>
    </recommendedName>
</protein>
<evidence type="ECO:0000256" key="3">
    <source>
        <dbReference type="ARBA" id="ARBA00022676"/>
    </source>
</evidence>
<dbReference type="OrthoDB" id="5831710at2759"/>
<keyword evidence="8" id="KW-1185">Reference proteome</keyword>
<dbReference type="GO" id="GO:0016020">
    <property type="term" value="C:membrane"/>
    <property type="evidence" value="ECO:0007669"/>
    <property type="project" value="UniProtKB-SubCell"/>
</dbReference>
<organism evidence="7 8">
    <name type="scientific">Strongylus vulgaris</name>
    <name type="common">Blood worm</name>
    <dbReference type="NCBI Taxonomy" id="40348"/>
    <lineage>
        <taxon>Eukaryota</taxon>
        <taxon>Metazoa</taxon>
        <taxon>Ecdysozoa</taxon>
        <taxon>Nematoda</taxon>
        <taxon>Chromadorea</taxon>
        <taxon>Rhabditida</taxon>
        <taxon>Rhabditina</taxon>
        <taxon>Rhabditomorpha</taxon>
        <taxon>Strongyloidea</taxon>
        <taxon>Strongylidae</taxon>
        <taxon>Strongylus</taxon>
    </lineage>
</organism>
<evidence type="ECO:0000313" key="8">
    <source>
        <dbReference type="Proteomes" id="UP000270094"/>
    </source>
</evidence>
<evidence type="ECO:0000313" key="7">
    <source>
        <dbReference type="EMBL" id="VDM69673.1"/>
    </source>
</evidence>
<keyword evidence="5" id="KW-0472">Membrane</keyword>
<comment type="similarity">
    <text evidence="2 6">Belongs to the glycosyltransferase 92 family.</text>
</comment>
<evidence type="ECO:0000256" key="1">
    <source>
        <dbReference type="ARBA" id="ARBA00004167"/>
    </source>
</evidence>
<sequence length="152" mass="17683">MSRSDIVAEIRFSIQWVLRTTRLPSTYEGREGEETLRKHLPTLIFHNTSGIGSPKLRPKCVVDSRHVLLMAVHRVAIYFPGYTGIDAPVEKALVRHYRDLEDHLVANYADWLLPRLREKTGGEFTLTYYPANLMRQLYSNVKQRLQRVYGKI</sequence>
<dbReference type="EC" id="2.4.1.-" evidence="6"/>
<dbReference type="AlphaFoldDB" id="A0A3P7IPE2"/>
<dbReference type="InterPro" id="IPR008166">
    <property type="entry name" value="Glyco_transf_92"/>
</dbReference>
<accession>A0A3P7IPE2</accession>